<accession>A0ACB8WKE0</accession>
<reference evidence="1" key="1">
    <citation type="submission" date="2022-04" db="EMBL/GenBank/DDBJ databases">
        <title>Jade perch genome.</title>
        <authorList>
            <person name="Chao B."/>
        </authorList>
    </citation>
    <scope>NUCLEOTIDE SEQUENCE</scope>
    <source>
        <strain evidence="1">CB-2022</strain>
    </source>
</reference>
<keyword evidence="2" id="KW-1185">Reference proteome</keyword>
<name>A0ACB8WKE0_9TELE</name>
<feature type="non-terminal residue" evidence="1">
    <location>
        <position position="59"/>
    </location>
</feature>
<gene>
    <name evidence="1" type="ORF">L3Q82_026763</name>
</gene>
<proteinExistence type="predicted"/>
<protein>
    <submittedName>
        <fullName evidence="1">Uncharacterized protein</fullName>
    </submittedName>
</protein>
<comment type="caution">
    <text evidence="1">The sequence shown here is derived from an EMBL/GenBank/DDBJ whole genome shotgun (WGS) entry which is preliminary data.</text>
</comment>
<dbReference type="EMBL" id="CM041539">
    <property type="protein sequence ID" value="KAI3367933.1"/>
    <property type="molecule type" value="Genomic_DNA"/>
</dbReference>
<evidence type="ECO:0000313" key="2">
    <source>
        <dbReference type="Proteomes" id="UP000831701"/>
    </source>
</evidence>
<organism evidence="1 2">
    <name type="scientific">Scortum barcoo</name>
    <name type="common">barcoo grunter</name>
    <dbReference type="NCBI Taxonomy" id="214431"/>
    <lineage>
        <taxon>Eukaryota</taxon>
        <taxon>Metazoa</taxon>
        <taxon>Chordata</taxon>
        <taxon>Craniata</taxon>
        <taxon>Vertebrata</taxon>
        <taxon>Euteleostomi</taxon>
        <taxon>Actinopterygii</taxon>
        <taxon>Neopterygii</taxon>
        <taxon>Teleostei</taxon>
        <taxon>Neoteleostei</taxon>
        <taxon>Acanthomorphata</taxon>
        <taxon>Eupercaria</taxon>
        <taxon>Centrarchiformes</taxon>
        <taxon>Terapontoidei</taxon>
        <taxon>Terapontidae</taxon>
        <taxon>Scortum</taxon>
    </lineage>
</organism>
<dbReference type="Proteomes" id="UP000831701">
    <property type="component" value="Chromosome 9"/>
</dbReference>
<evidence type="ECO:0000313" key="1">
    <source>
        <dbReference type="EMBL" id="KAI3367933.1"/>
    </source>
</evidence>
<sequence length="59" mass="6802">MRQQGTFCTAIIESILTSCITVWYREQHCCGPHNALQRAVRAAERIVHTLFSLLPSWQE</sequence>